<sequence length="137" mass="14683">LSLEVVADLLDKVTNGLLPLDQVTGLLNDLTAADQVADQIMNILANTSETPIFDSLADVTTDLTLDEDVVGLFASLAGTENIQVNRNEIDDLLNELEISETVEVTVKANDSVAVDHLLVMPQPAMTDSLLDNHSSLI</sequence>
<dbReference type="RefSeq" id="WP_016657841.1">
    <property type="nucleotide sequence ID" value="NZ_KE340355.1"/>
</dbReference>
<dbReference type="EMBL" id="ATGI01000038">
    <property type="protein sequence ID" value="EPF70455.1"/>
    <property type="molecule type" value="Genomic_DNA"/>
</dbReference>
<dbReference type="HOGENOM" id="CLU_1859319_0_0_6"/>
<dbReference type="AlphaFoldDB" id="S3MRE6"/>
<protein>
    <submittedName>
        <fullName evidence="1">Uncharacterized protein</fullName>
    </submittedName>
</protein>
<comment type="caution">
    <text evidence="1">The sequence shown here is derived from an EMBL/GenBank/DDBJ whole genome shotgun (WGS) entry which is preliminary data.</text>
</comment>
<evidence type="ECO:0000313" key="2">
    <source>
        <dbReference type="Proteomes" id="UP000014568"/>
    </source>
</evidence>
<accession>S3MRE6</accession>
<proteinExistence type="predicted"/>
<dbReference type="PATRIC" id="fig|421052.3.peg.3414"/>
<keyword evidence="2" id="KW-1185">Reference proteome</keyword>
<evidence type="ECO:0000313" key="1">
    <source>
        <dbReference type="EMBL" id="EPF70455.1"/>
    </source>
</evidence>
<reference evidence="1 2" key="1">
    <citation type="submission" date="2013-06" db="EMBL/GenBank/DDBJ databases">
        <title>The Genome Sequence of Acinetobacter rudis CIP 110305.</title>
        <authorList>
            <consortium name="The Broad Institute Genome Sequencing Platform"/>
            <consortium name="The Broad Institute Genome Sequencing Center for Infectious Disease"/>
            <person name="Cerqueira G."/>
            <person name="Feldgarden M."/>
            <person name="Courvalin P."/>
            <person name="Perichon B."/>
            <person name="Grillot-Courvalin C."/>
            <person name="Clermont D."/>
            <person name="Rocha E."/>
            <person name="Yoon E.-J."/>
            <person name="Nemec A."/>
            <person name="Young S.K."/>
            <person name="Zeng Q."/>
            <person name="Gargeya S."/>
            <person name="Fitzgerald M."/>
            <person name="Abouelleil A."/>
            <person name="Alvarado L."/>
            <person name="Berlin A.M."/>
            <person name="Chapman S.B."/>
            <person name="Dewar J."/>
            <person name="Goldberg J."/>
            <person name="Griggs A."/>
            <person name="Gujja S."/>
            <person name="Hansen M."/>
            <person name="Howarth C."/>
            <person name="Imamovic A."/>
            <person name="Larimer J."/>
            <person name="McCowan C."/>
            <person name="Murphy C."/>
            <person name="Pearson M."/>
            <person name="Priest M."/>
            <person name="Roberts A."/>
            <person name="Saif S."/>
            <person name="Shea T."/>
            <person name="Sykes S."/>
            <person name="Wortman J."/>
            <person name="Nusbaum C."/>
            <person name="Birren B."/>
        </authorList>
    </citation>
    <scope>NUCLEOTIDE SEQUENCE [LARGE SCALE GENOMIC DNA]</scope>
    <source>
        <strain evidence="1 2">CIP 110305</strain>
    </source>
</reference>
<organism evidence="1 2">
    <name type="scientific">Acinetobacter rudis CIP 110305</name>
    <dbReference type="NCBI Taxonomy" id="421052"/>
    <lineage>
        <taxon>Bacteria</taxon>
        <taxon>Pseudomonadati</taxon>
        <taxon>Pseudomonadota</taxon>
        <taxon>Gammaproteobacteria</taxon>
        <taxon>Moraxellales</taxon>
        <taxon>Moraxellaceae</taxon>
        <taxon>Acinetobacter</taxon>
    </lineage>
</organism>
<name>S3MRE6_9GAMM</name>
<gene>
    <name evidence="1" type="ORF">F945_03481</name>
</gene>
<feature type="non-terminal residue" evidence="1">
    <location>
        <position position="1"/>
    </location>
</feature>
<dbReference type="Proteomes" id="UP000014568">
    <property type="component" value="Unassembled WGS sequence"/>
</dbReference>